<dbReference type="OrthoDB" id="9982014at2"/>
<sequence length="183" mass="18094">MPEPVTPPADPAPTGTPPADPAPSGGADPGTPPAPSAPVNLDGPYDEARGTRLIANLRAELAAEKAKRQTGEPADVAAMKAQLDAITAELAKTRTDAIEAAKKAAIAEAKVPAHLASYVTGATAEEIAASAAKVAADFAAGLPTASADPLPGKPKPQLTPGTAPNDAPTAFDPVATAKAARGF</sequence>
<evidence type="ECO:0000313" key="3">
    <source>
        <dbReference type="Proteomes" id="UP000198253"/>
    </source>
</evidence>
<dbReference type="Proteomes" id="UP000198253">
    <property type="component" value="Chromosome I"/>
</dbReference>
<evidence type="ECO:0008006" key="4">
    <source>
        <dbReference type="Google" id="ProtNLM"/>
    </source>
</evidence>
<proteinExistence type="predicted"/>
<feature type="region of interest" description="Disordered" evidence="1">
    <location>
        <begin position="1"/>
        <end position="47"/>
    </location>
</feature>
<evidence type="ECO:0000256" key="1">
    <source>
        <dbReference type="SAM" id="MobiDB-lite"/>
    </source>
</evidence>
<feature type="region of interest" description="Disordered" evidence="1">
    <location>
        <begin position="143"/>
        <end position="183"/>
    </location>
</feature>
<accession>A0A1C5AAR5</accession>
<dbReference type="RefSeq" id="WP_088985126.1">
    <property type="nucleotide sequence ID" value="NZ_LT607413.1"/>
</dbReference>
<dbReference type="AlphaFoldDB" id="A0A1C5AAR5"/>
<name>A0A1C5AAR5_MICEC</name>
<organism evidence="2 3">
    <name type="scientific">Micromonospora echinospora</name>
    <name type="common">Micromonospora purpurea</name>
    <dbReference type="NCBI Taxonomy" id="1877"/>
    <lineage>
        <taxon>Bacteria</taxon>
        <taxon>Bacillati</taxon>
        <taxon>Actinomycetota</taxon>
        <taxon>Actinomycetes</taxon>
        <taxon>Micromonosporales</taxon>
        <taxon>Micromonosporaceae</taxon>
        <taxon>Micromonospora</taxon>
    </lineage>
</organism>
<dbReference type="InParanoid" id="A0A1C5AAR5"/>
<protein>
    <recommendedName>
        <fullName evidence="4">Scaffolding protein</fullName>
    </recommendedName>
</protein>
<feature type="compositionally biased region" description="Pro residues" evidence="1">
    <location>
        <begin position="1"/>
        <end position="21"/>
    </location>
</feature>
<reference evidence="3" key="1">
    <citation type="submission" date="2016-06" db="EMBL/GenBank/DDBJ databases">
        <authorList>
            <person name="Varghese N."/>
            <person name="Submissions Spin"/>
        </authorList>
    </citation>
    <scope>NUCLEOTIDE SEQUENCE [LARGE SCALE GENOMIC DNA]</scope>
    <source>
        <strain evidence="3">DSM 43816</strain>
    </source>
</reference>
<gene>
    <name evidence="2" type="ORF">GA0070618_6640</name>
</gene>
<evidence type="ECO:0000313" key="2">
    <source>
        <dbReference type="EMBL" id="SCF42300.1"/>
    </source>
</evidence>
<dbReference type="EMBL" id="LT607413">
    <property type="protein sequence ID" value="SCF42300.1"/>
    <property type="molecule type" value="Genomic_DNA"/>
</dbReference>
<keyword evidence="3" id="KW-1185">Reference proteome</keyword>